<dbReference type="GO" id="GO:0007417">
    <property type="term" value="P:central nervous system development"/>
    <property type="evidence" value="ECO:0007669"/>
    <property type="project" value="TreeGrafter"/>
</dbReference>
<protein>
    <recommendedName>
        <fullName evidence="8">Homeobox domain-containing protein</fullName>
    </recommendedName>
</protein>
<evidence type="ECO:0000256" key="5">
    <source>
        <dbReference type="PROSITE-ProRule" id="PRU00108"/>
    </source>
</evidence>
<dbReference type="SUPFAM" id="SSF46689">
    <property type="entry name" value="Homeodomain-like"/>
    <property type="match status" value="1"/>
</dbReference>
<keyword evidence="4 5" id="KW-0539">Nucleus</keyword>
<dbReference type="STRING" id="105785.A0A2J7QF23"/>
<dbReference type="PROSITE" id="PS50071">
    <property type="entry name" value="HOMEOBOX_2"/>
    <property type="match status" value="1"/>
</dbReference>
<dbReference type="PANTHER" id="PTHR24335:SF4">
    <property type="entry name" value="EXTRA-EXTRA"/>
    <property type="match status" value="1"/>
</dbReference>
<dbReference type="InterPro" id="IPR017970">
    <property type="entry name" value="Homeobox_CS"/>
</dbReference>
<dbReference type="InterPro" id="IPR020479">
    <property type="entry name" value="HD_metazoa"/>
</dbReference>
<evidence type="ECO:0000256" key="6">
    <source>
        <dbReference type="RuleBase" id="RU000682"/>
    </source>
</evidence>
<feature type="region of interest" description="Disordered" evidence="7">
    <location>
        <begin position="209"/>
        <end position="228"/>
    </location>
</feature>
<feature type="compositionally biased region" description="Polar residues" evidence="7">
    <location>
        <begin position="168"/>
        <end position="190"/>
    </location>
</feature>
<sequence length="243" mass="27027">MQRVVPLLCLNLERSNEISAASLLGTATNTGLLYQPQIDDGDRGAIGGTKIGRENRSCGPQHALLGKTRRPRTAFTSQQLLELEKQFRQNKYLSRPKRFEVATSLMLTETQVKIWFQNRRMKWKRSKKAQQEAKAKDEAEKRKSTSGASSGSAPMESKVKEPLHGSESAGQQTASSRSGSPATVDSHTTSSVTAATNLVLEQNFQPQGTATRVHHLHHHHLQNHHRRLSLQDGGEALYRPYVV</sequence>
<keyword evidence="10" id="KW-1185">Reference proteome</keyword>
<reference evidence="9 10" key="1">
    <citation type="submission" date="2017-12" db="EMBL/GenBank/DDBJ databases">
        <title>Hemimetabolous genomes reveal molecular basis of termite eusociality.</title>
        <authorList>
            <person name="Harrison M.C."/>
            <person name="Jongepier E."/>
            <person name="Robertson H.M."/>
            <person name="Arning N."/>
            <person name="Bitard-Feildel T."/>
            <person name="Chao H."/>
            <person name="Childers C.P."/>
            <person name="Dinh H."/>
            <person name="Doddapaneni H."/>
            <person name="Dugan S."/>
            <person name="Gowin J."/>
            <person name="Greiner C."/>
            <person name="Han Y."/>
            <person name="Hu H."/>
            <person name="Hughes D.S.T."/>
            <person name="Huylmans A.-K."/>
            <person name="Kemena C."/>
            <person name="Kremer L.P.M."/>
            <person name="Lee S.L."/>
            <person name="Lopez-Ezquerra A."/>
            <person name="Mallet L."/>
            <person name="Monroy-Kuhn J.M."/>
            <person name="Moser A."/>
            <person name="Murali S.C."/>
            <person name="Muzny D.M."/>
            <person name="Otani S."/>
            <person name="Piulachs M.-D."/>
            <person name="Poelchau M."/>
            <person name="Qu J."/>
            <person name="Schaub F."/>
            <person name="Wada-Katsumata A."/>
            <person name="Worley K.C."/>
            <person name="Xie Q."/>
            <person name="Ylla G."/>
            <person name="Poulsen M."/>
            <person name="Gibbs R.A."/>
            <person name="Schal C."/>
            <person name="Richards S."/>
            <person name="Belles X."/>
            <person name="Korb J."/>
            <person name="Bornberg-Bauer E."/>
        </authorList>
    </citation>
    <scope>NUCLEOTIDE SEQUENCE [LARGE SCALE GENOMIC DNA]</scope>
    <source>
        <tissue evidence="9">Whole body</tissue>
    </source>
</reference>
<dbReference type="InterPro" id="IPR042768">
    <property type="entry name" value="MNX1/Ceh-12"/>
</dbReference>
<evidence type="ECO:0000259" key="8">
    <source>
        <dbReference type="PROSITE" id="PS50071"/>
    </source>
</evidence>
<feature type="domain" description="Homeobox" evidence="8">
    <location>
        <begin position="66"/>
        <end position="126"/>
    </location>
</feature>
<dbReference type="InterPro" id="IPR009057">
    <property type="entry name" value="Homeodomain-like_sf"/>
</dbReference>
<evidence type="ECO:0000256" key="4">
    <source>
        <dbReference type="ARBA" id="ARBA00023242"/>
    </source>
</evidence>
<dbReference type="PANTHER" id="PTHR24335">
    <property type="entry name" value="MOTOR NEURON AND PANCREAS HOMEOBOX PROTEIN"/>
    <property type="match status" value="1"/>
</dbReference>
<dbReference type="Proteomes" id="UP000235965">
    <property type="component" value="Unassembled WGS sequence"/>
</dbReference>
<gene>
    <name evidence="9" type="ORF">B7P43_G07851</name>
</gene>
<evidence type="ECO:0000256" key="1">
    <source>
        <dbReference type="ARBA" id="ARBA00004123"/>
    </source>
</evidence>
<evidence type="ECO:0000256" key="3">
    <source>
        <dbReference type="ARBA" id="ARBA00023155"/>
    </source>
</evidence>
<keyword evidence="3 5" id="KW-0371">Homeobox</keyword>
<dbReference type="GO" id="GO:0005634">
    <property type="term" value="C:nucleus"/>
    <property type="evidence" value="ECO:0007669"/>
    <property type="project" value="UniProtKB-SubCell"/>
</dbReference>
<dbReference type="Gene3D" id="1.10.10.60">
    <property type="entry name" value="Homeodomain-like"/>
    <property type="match status" value="1"/>
</dbReference>
<name>A0A2J7QF23_9NEOP</name>
<dbReference type="EMBL" id="NEVH01015304">
    <property type="protein sequence ID" value="PNF27178.1"/>
    <property type="molecule type" value="Genomic_DNA"/>
</dbReference>
<dbReference type="Pfam" id="PF00046">
    <property type="entry name" value="Homeodomain"/>
    <property type="match status" value="1"/>
</dbReference>
<dbReference type="GO" id="GO:0048812">
    <property type="term" value="P:neuron projection morphogenesis"/>
    <property type="evidence" value="ECO:0007669"/>
    <property type="project" value="TreeGrafter"/>
</dbReference>
<feature type="compositionally biased region" description="Basic and acidic residues" evidence="7">
    <location>
        <begin position="129"/>
        <end position="143"/>
    </location>
</feature>
<dbReference type="CDD" id="cd00086">
    <property type="entry name" value="homeodomain"/>
    <property type="match status" value="1"/>
</dbReference>
<dbReference type="GO" id="GO:0000981">
    <property type="term" value="F:DNA-binding transcription factor activity, RNA polymerase II-specific"/>
    <property type="evidence" value="ECO:0007669"/>
    <property type="project" value="InterPro"/>
</dbReference>
<dbReference type="InParanoid" id="A0A2J7QF23"/>
<evidence type="ECO:0000313" key="9">
    <source>
        <dbReference type="EMBL" id="PNF27178.1"/>
    </source>
</evidence>
<feature type="DNA-binding region" description="Homeobox" evidence="5">
    <location>
        <begin position="68"/>
        <end position="127"/>
    </location>
</feature>
<proteinExistence type="predicted"/>
<evidence type="ECO:0000256" key="2">
    <source>
        <dbReference type="ARBA" id="ARBA00023125"/>
    </source>
</evidence>
<dbReference type="SMART" id="SM00389">
    <property type="entry name" value="HOX"/>
    <property type="match status" value="1"/>
</dbReference>
<dbReference type="FunFam" id="1.10.10.60:FF:000357">
    <property type="entry name" value="Motor neuron and pancreas homeobox 1"/>
    <property type="match status" value="1"/>
</dbReference>
<organism evidence="9 10">
    <name type="scientific">Cryptotermes secundus</name>
    <dbReference type="NCBI Taxonomy" id="105785"/>
    <lineage>
        <taxon>Eukaryota</taxon>
        <taxon>Metazoa</taxon>
        <taxon>Ecdysozoa</taxon>
        <taxon>Arthropoda</taxon>
        <taxon>Hexapoda</taxon>
        <taxon>Insecta</taxon>
        <taxon>Pterygota</taxon>
        <taxon>Neoptera</taxon>
        <taxon>Polyneoptera</taxon>
        <taxon>Dictyoptera</taxon>
        <taxon>Blattodea</taxon>
        <taxon>Blattoidea</taxon>
        <taxon>Termitoidae</taxon>
        <taxon>Kalotermitidae</taxon>
        <taxon>Cryptotermitinae</taxon>
        <taxon>Cryptotermes</taxon>
    </lineage>
</organism>
<dbReference type="OrthoDB" id="6159439at2759"/>
<dbReference type="InterPro" id="IPR001356">
    <property type="entry name" value="HD"/>
</dbReference>
<comment type="caution">
    <text evidence="9">The sequence shown here is derived from an EMBL/GenBank/DDBJ whole genome shotgun (WGS) entry which is preliminary data.</text>
</comment>
<dbReference type="PRINTS" id="PR00024">
    <property type="entry name" value="HOMEOBOX"/>
</dbReference>
<feature type="compositionally biased region" description="Basic residues" evidence="7">
    <location>
        <begin position="212"/>
        <end position="228"/>
    </location>
</feature>
<dbReference type="PROSITE" id="PS00027">
    <property type="entry name" value="HOMEOBOX_1"/>
    <property type="match status" value="1"/>
</dbReference>
<accession>A0A2J7QF23</accession>
<evidence type="ECO:0000313" key="10">
    <source>
        <dbReference type="Proteomes" id="UP000235965"/>
    </source>
</evidence>
<keyword evidence="2 5" id="KW-0238">DNA-binding</keyword>
<dbReference type="AlphaFoldDB" id="A0A2J7QF23"/>
<evidence type="ECO:0000256" key="7">
    <source>
        <dbReference type="SAM" id="MobiDB-lite"/>
    </source>
</evidence>
<comment type="subcellular location">
    <subcellularLocation>
        <location evidence="1 5 6">Nucleus</location>
    </subcellularLocation>
</comment>
<feature type="region of interest" description="Disordered" evidence="7">
    <location>
        <begin position="126"/>
        <end position="190"/>
    </location>
</feature>
<dbReference type="GO" id="GO:1990837">
    <property type="term" value="F:sequence-specific double-stranded DNA binding"/>
    <property type="evidence" value="ECO:0007669"/>
    <property type="project" value="TreeGrafter"/>
</dbReference>